<dbReference type="Gene3D" id="1.20.58.830">
    <property type="match status" value="2"/>
</dbReference>
<dbReference type="InterPro" id="IPR054595">
    <property type="entry name" value="DBL_C"/>
</dbReference>
<dbReference type="FunFam" id="1.10.1900.40:FF:000005">
    <property type="entry name" value="Erythrocyte membrane protein 1, PfEMP1"/>
    <property type="match status" value="1"/>
</dbReference>
<feature type="compositionally biased region" description="Basic and acidic residues" evidence="2">
    <location>
        <begin position="1129"/>
        <end position="1138"/>
    </location>
</feature>
<feature type="compositionally biased region" description="Low complexity" evidence="2">
    <location>
        <begin position="2077"/>
        <end position="2086"/>
    </location>
</feature>
<dbReference type="InterPro" id="IPR008602">
    <property type="entry name" value="Duffy-antigen-binding"/>
</dbReference>
<feature type="compositionally biased region" description="Polar residues" evidence="2">
    <location>
        <begin position="978"/>
        <end position="988"/>
    </location>
</feature>
<feature type="compositionally biased region" description="Low complexity" evidence="2">
    <location>
        <begin position="1569"/>
        <end position="1579"/>
    </location>
</feature>
<feature type="compositionally biased region" description="Pro residues" evidence="2">
    <location>
        <begin position="1661"/>
        <end position="1671"/>
    </location>
</feature>
<feature type="compositionally biased region" description="Basic and acidic residues" evidence="2">
    <location>
        <begin position="775"/>
        <end position="784"/>
    </location>
</feature>
<dbReference type="Pfam" id="PF22672">
    <property type="entry name" value="DBL_C"/>
    <property type="match status" value="2"/>
</dbReference>
<dbReference type="FunFam" id="1.20.58.1930:FF:000001">
    <property type="entry name" value="Erythrocyte membrane protein 1, PfEMP1"/>
    <property type="match status" value="1"/>
</dbReference>
<feature type="region of interest" description="Disordered" evidence="2">
    <location>
        <begin position="1563"/>
        <end position="1671"/>
    </location>
</feature>
<feature type="compositionally biased region" description="Acidic residues" evidence="2">
    <location>
        <begin position="765"/>
        <end position="774"/>
    </location>
</feature>
<feature type="compositionally biased region" description="Low complexity" evidence="2">
    <location>
        <begin position="909"/>
        <end position="926"/>
    </location>
</feature>
<name>W4J4T4_PLAFP</name>
<feature type="region of interest" description="Disordered" evidence="2">
    <location>
        <begin position="2076"/>
        <end position="2106"/>
    </location>
</feature>
<evidence type="ECO:0000259" key="4">
    <source>
        <dbReference type="Pfam" id="PF05424"/>
    </source>
</evidence>
<dbReference type="SUPFAM" id="SSF140924">
    <property type="entry name" value="Duffy binding domain-like"/>
    <property type="match status" value="4"/>
</dbReference>
<proteinExistence type="predicted"/>
<accession>W4J4T4</accession>
<feature type="compositionally biased region" description="Basic and acidic residues" evidence="2">
    <location>
        <begin position="713"/>
        <end position="722"/>
    </location>
</feature>
<evidence type="ECO:0000256" key="1">
    <source>
        <dbReference type="SAM" id="Coils"/>
    </source>
</evidence>
<dbReference type="FunFam" id="1.20.1310.20:FF:000001">
    <property type="entry name" value="Erythrocyte membrane protein 1, PfEMP1"/>
    <property type="match status" value="1"/>
</dbReference>
<feature type="domain" description="Cysteine-rich interdomain region 1 gamma" evidence="7">
    <location>
        <begin position="1350"/>
        <end position="1400"/>
    </location>
</feature>
<dbReference type="Gene3D" id="1.20.1310.20">
    <property type="entry name" value="Duffy-antigen binding domain"/>
    <property type="match status" value="2"/>
</dbReference>
<protein>
    <recommendedName>
        <fullName evidence="11">Erythrocyte membrane protein 1</fullName>
    </recommendedName>
</protein>
<dbReference type="Pfam" id="PF03011">
    <property type="entry name" value="PFEMP"/>
    <property type="match status" value="2"/>
</dbReference>
<dbReference type="Gene3D" id="1.20.58.1930">
    <property type="match status" value="2"/>
</dbReference>
<dbReference type="Pfam" id="PF05424">
    <property type="entry name" value="Duffy_binding"/>
    <property type="match status" value="2"/>
</dbReference>
<feature type="domain" description="Duffy-binding-like" evidence="8">
    <location>
        <begin position="1165"/>
        <end position="1311"/>
    </location>
</feature>
<reference evidence="9 10" key="1">
    <citation type="submission" date="2013-02" db="EMBL/GenBank/DDBJ databases">
        <title>The Genome Annotation of Plasmodium falciparum Palo Alto/Uganda.</title>
        <authorList>
            <consortium name="The Broad Institute Genome Sequencing Platform"/>
            <consortium name="The Broad Institute Genome Sequencing Center for Infectious Disease"/>
            <person name="Neafsey D."/>
            <person name="Hoffman S."/>
            <person name="Volkman S."/>
            <person name="Rosenthal P."/>
            <person name="Walker B."/>
            <person name="Young S.K."/>
            <person name="Zeng Q."/>
            <person name="Gargeya S."/>
            <person name="Fitzgerald M."/>
            <person name="Haas B."/>
            <person name="Abouelleil A."/>
            <person name="Allen A.W."/>
            <person name="Alvarado L."/>
            <person name="Arachchi H.M."/>
            <person name="Berlin A.M."/>
            <person name="Chapman S.B."/>
            <person name="Gainer-Dewar J."/>
            <person name="Goldberg J."/>
            <person name="Griggs A."/>
            <person name="Gujja S."/>
            <person name="Hansen M."/>
            <person name="Howarth C."/>
            <person name="Imamovic A."/>
            <person name="Ireland A."/>
            <person name="Larimer J."/>
            <person name="McCowan C."/>
            <person name="Murphy C."/>
            <person name="Pearson M."/>
            <person name="Poon T.W."/>
            <person name="Priest M."/>
            <person name="Roberts A."/>
            <person name="Saif S."/>
            <person name="Shea T."/>
            <person name="Sisk P."/>
            <person name="Sykes S."/>
            <person name="Wortman J."/>
            <person name="Nusbaum C."/>
            <person name="Birren B."/>
        </authorList>
    </citation>
    <scope>NUCLEOTIDE SEQUENCE [LARGE SCALE GENOMIC DNA]</scope>
    <source>
        <strain evidence="9 10">Palo Alto/Uganda</strain>
    </source>
</reference>
<evidence type="ECO:0000259" key="7">
    <source>
        <dbReference type="Pfam" id="PF18562"/>
    </source>
</evidence>
<feature type="region of interest" description="Disordered" evidence="2">
    <location>
        <begin position="977"/>
        <end position="1003"/>
    </location>
</feature>
<dbReference type="OrthoDB" id="378876at2759"/>
<dbReference type="Proteomes" id="UP000019103">
    <property type="component" value="Unassembled WGS sequence"/>
</dbReference>
<dbReference type="GO" id="GO:0016020">
    <property type="term" value="C:membrane"/>
    <property type="evidence" value="ECO:0007669"/>
    <property type="project" value="InterPro"/>
</dbReference>
<feature type="region of interest" description="Disordered" evidence="2">
    <location>
        <begin position="1129"/>
        <end position="1154"/>
    </location>
</feature>
<evidence type="ECO:0008006" key="11">
    <source>
        <dbReference type="Google" id="ProtNLM"/>
    </source>
</evidence>
<feature type="non-terminal residue" evidence="9">
    <location>
        <position position="2106"/>
    </location>
</feature>
<dbReference type="InterPro" id="IPR029211">
    <property type="entry name" value="PfEMP1_ATS"/>
</dbReference>
<feature type="coiled-coil region" evidence="1">
    <location>
        <begin position="379"/>
        <end position="406"/>
    </location>
</feature>
<feature type="compositionally biased region" description="Polar residues" evidence="2">
    <location>
        <begin position="886"/>
        <end position="895"/>
    </location>
</feature>
<organism evidence="9 10">
    <name type="scientific">Plasmodium falciparum (isolate Palo Alto / Uganda)</name>
    <dbReference type="NCBI Taxonomy" id="57270"/>
    <lineage>
        <taxon>Eukaryota</taxon>
        <taxon>Sar</taxon>
        <taxon>Alveolata</taxon>
        <taxon>Apicomplexa</taxon>
        <taxon>Aconoidasida</taxon>
        <taxon>Haemosporida</taxon>
        <taxon>Plasmodiidae</taxon>
        <taxon>Plasmodium</taxon>
        <taxon>Plasmodium (Laverania)</taxon>
    </lineage>
</organism>
<feature type="compositionally biased region" description="Basic and acidic residues" evidence="2">
    <location>
        <begin position="1630"/>
        <end position="1647"/>
    </location>
</feature>
<evidence type="ECO:0000259" key="8">
    <source>
        <dbReference type="Pfam" id="PF22672"/>
    </source>
</evidence>
<feature type="domain" description="Duffy-antigen binding" evidence="4">
    <location>
        <begin position="116"/>
        <end position="308"/>
    </location>
</feature>
<feature type="domain" description="Duffy-binding-like" evidence="3">
    <location>
        <begin position="576"/>
        <end position="719"/>
    </location>
</feature>
<dbReference type="Pfam" id="PF18562">
    <property type="entry name" value="CIDR1_gamma"/>
    <property type="match status" value="1"/>
</dbReference>
<feature type="domain" description="Plasmodium falciparum erythrocyte membrane protein-1 N-terminal segment" evidence="6">
    <location>
        <begin position="17"/>
        <end position="53"/>
    </location>
</feature>
<dbReference type="InterPro" id="IPR042202">
    <property type="entry name" value="Duffy-ag-bd_sf"/>
</dbReference>
<feature type="compositionally biased region" description="Polar residues" evidence="2">
    <location>
        <begin position="927"/>
        <end position="936"/>
    </location>
</feature>
<gene>
    <name evidence="9" type="ORF">PFUGPA_00815</name>
</gene>
<evidence type="ECO:0000259" key="5">
    <source>
        <dbReference type="Pfam" id="PF15445"/>
    </source>
</evidence>
<feature type="compositionally biased region" description="Acidic residues" evidence="2">
    <location>
        <begin position="1586"/>
        <end position="1602"/>
    </location>
</feature>
<dbReference type="GO" id="GO:0046789">
    <property type="term" value="F:host cell surface receptor binding"/>
    <property type="evidence" value="ECO:0007669"/>
    <property type="project" value="InterPro"/>
</dbReference>
<dbReference type="InterPro" id="IPR029210">
    <property type="entry name" value="PfEMP1_NTS"/>
</dbReference>
<feature type="region of interest" description="Disordered" evidence="2">
    <location>
        <begin position="886"/>
        <end position="936"/>
    </location>
</feature>
<feature type="compositionally biased region" description="Acidic residues" evidence="2">
    <location>
        <begin position="785"/>
        <end position="798"/>
    </location>
</feature>
<dbReference type="EMBL" id="KI927283">
    <property type="protein sequence ID" value="ETW57039.1"/>
    <property type="molecule type" value="Genomic_DNA"/>
</dbReference>
<evidence type="ECO:0000313" key="10">
    <source>
        <dbReference type="Proteomes" id="UP000019103"/>
    </source>
</evidence>
<evidence type="ECO:0000259" key="6">
    <source>
        <dbReference type="Pfam" id="PF15447"/>
    </source>
</evidence>
<reference evidence="9 10" key="2">
    <citation type="submission" date="2013-02" db="EMBL/GenBank/DDBJ databases">
        <title>The Genome Sequence of Plasmodium falciparum Palo Alto/Uganda.</title>
        <authorList>
            <consortium name="The Broad Institute Genome Sequencing Platform"/>
            <consortium name="The Broad Institute Genome Sequencing Center for Infectious Disease"/>
            <person name="Neafsey D."/>
            <person name="Cheeseman I."/>
            <person name="Volkman S."/>
            <person name="Adams J."/>
            <person name="Walker B."/>
            <person name="Young S.K."/>
            <person name="Zeng Q."/>
            <person name="Gargeya S."/>
            <person name="Fitzgerald M."/>
            <person name="Haas B."/>
            <person name="Abouelleil A."/>
            <person name="Alvarado L."/>
            <person name="Arachchi H.M."/>
            <person name="Berlin A.M."/>
            <person name="Chapman S.B."/>
            <person name="Dewar J."/>
            <person name="Goldberg J."/>
            <person name="Griggs A."/>
            <person name="Gujja S."/>
            <person name="Hansen M."/>
            <person name="Howarth C."/>
            <person name="Imamovic A."/>
            <person name="Larimer J."/>
            <person name="McCowan C."/>
            <person name="Murphy C."/>
            <person name="Neiman D."/>
            <person name="Pearson M."/>
            <person name="Priest M."/>
            <person name="Roberts A."/>
            <person name="Saif S."/>
            <person name="Shea T."/>
            <person name="Sisk P."/>
            <person name="Sykes S."/>
            <person name="Wortman J."/>
            <person name="Nusbaum C."/>
            <person name="Birren B."/>
        </authorList>
    </citation>
    <scope>NUCLEOTIDE SEQUENCE [LARGE SCALE GENOMIC DNA]</scope>
    <source>
        <strain evidence="9 10">Palo Alto/Uganda</strain>
    </source>
</reference>
<dbReference type="Pfam" id="PF15447">
    <property type="entry name" value="NTS"/>
    <property type="match status" value="1"/>
</dbReference>
<feature type="compositionally biased region" description="Polar residues" evidence="2">
    <location>
        <begin position="799"/>
        <end position="809"/>
    </location>
</feature>
<evidence type="ECO:0000313" key="9">
    <source>
        <dbReference type="EMBL" id="ETW57039.1"/>
    </source>
</evidence>
<feature type="domain" description="Duffy-binding-like" evidence="8">
    <location>
        <begin position="312"/>
        <end position="473"/>
    </location>
</feature>
<dbReference type="Pfam" id="PF15445">
    <property type="entry name" value="ATS"/>
    <property type="match status" value="1"/>
</dbReference>
<feature type="compositionally biased region" description="Acidic residues" evidence="2">
    <location>
        <begin position="989"/>
        <end position="1000"/>
    </location>
</feature>
<dbReference type="FunFam" id="1.20.58.830:FF:000001">
    <property type="entry name" value="Erythrocyte membrane protein 1, PfEMP1"/>
    <property type="match status" value="1"/>
</dbReference>
<dbReference type="FunFam" id="1.10.1900.40:FF:000001">
    <property type="entry name" value="Erythrocyte membrane protein 1"/>
    <property type="match status" value="1"/>
</dbReference>
<dbReference type="OMA" id="CKNANIF"/>
<evidence type="ECO:0000259" key="3">
    <source>
        <dbReference type="Pfam" id="PF03011"/>
    </source>
</evidence>
<dbReference type="FunFam" id="1.20.58.830:FF:000005">
    <property type="entry name" value="Erythrocyte membrane protein 1, PfEMP1"/>
    <property type="match status" value="1"/>
</dbReference>
<keyword evidence="1" id="KW-0175">Coiled coil</keyword>
<feature type="domain" description="Duffy-antigen binding" evidence="4">
    <location>
        <begin position="861"/>
        <end position="1097"/>
    </location>
</feature>
<sequence length="2106" mass="241593">MVTSPTPTVNKYTWASDAKNLLEEIGEDIYKKAKEAALGRGGNKLQGDLSKARFKDGKKFESGKSTLCQLNHDYHTNVTNGRSYPCRKGTEKRFSKERGGECDDKKIEGNKGSNGGACAPFRRLNLCVRNLENINDVKKIDTKDNLLLEVSLAAQYEGASIKLYYPQYQQTNSDVNINICTMLARSFADIGDIIRGKDLYRRDNKKDKLEENLKEIFGDIYKELTKNGKNRELQKRYNGDDPDFFKLREDWWYANRQQVWKAMICYADKDNTYFRKKTSEGNKCTVKRCKCLNGDPPTNLDYVPQYLRWLHEWAEDFCRLRKHKLENAITNCRGENGEEKYCDLNGYNCKETARGNEKYKYEQECIECSFSCTPFTNWIDNQKEEFEKQKKKYDEEIQKKDETTEKKSKGKINNIYINDFYKILYEYYPKVETFLEKLSKEGICQSQPTVGNEIADPVDFKKEDVGEIFSRTKYCRACPYCGLKSEKPPWQARDESTCRNEQIKKFDDKESTEIKLLVKDKGGQTMMQKLKSLCNNSNIKYQEWKCHYESPGKDYCVLQDTKKDTQDRRIMPYEAFFNLWIHEMLDDSIKWRTEHSSCINNKEATKCIGGCKKPCECFQKWVKQKQNEWDEIEKHFDKQKDMGGFTHYEVLQYYLSFFFKEDIIKAYGEEKCNELMDAFSNNKKSKEIKDTQHSNDPIKILLAHEEQEAKDCLQKHNKDKCKPKAQPETPGRSLDPLSPDTHVDPEHDDEDHIDDVISLPPIPPFDEDEVEETEAEVKTPPEDKDAVDEEVETAEGTEDTTVNGGSPTTPKDDVKVCDIVGGILTGKDKLQEACKQKYDGKYYGWKCISETTTTSGATTGGLCIPPRRRRLYVGKLHDWAEKTQLQTQVEGSKTVESGKGEGSAKPNDQASSSSVSQPQPPVAVSQISNGETTLSSPSHLRADDLLKAFVESAAIETFFLWDRYKKEWALQHGAGATGLQTIDPNSANGDDEDNPQEELQESGKIPDGFLRQMFYTLGDYKDILDGKNIVADILNGSSGSDKDIAEREKQIKGAIDKIFPNSGNKEHGGQTRESWWNENAKYIWEGMVCALTYKEDGAKGGTALEEIDEVKKALMAKLEKETGEYHYDKVVLKEDESGPKPAGDTQPPTLKQFTSRPPYFRYLEEWGETFCKERKKRLEQIKVDCMEEDGTKQKYSGDGEECEKVLVEEANTFKDLEYRTCAKPCRWYRKWIERKKYEFTEQYNAYGGQKNNYKTESNCAERNDHGNRFCETLTKCTDAAKFLKRLRPCKKDNGGSDITFDDSSDTFKHTQYCGTCSQFKIKCENCNSSGGNTQVNCSRGTITAENINNSTDINMLVSDNSGNGFQNVLDACGSANIFKGFREDVWECGNVCGYEVCKPKEGNRENVSGKANGENPIITITALVTHWVQNFLDDYKKIKHKISHCTKTDQGSTCQNKCQNKCKCVGEWIKLKQQEWEKIKDRFLKQYKNDNSDEDFNLRSCLETFLLQIGAAKDKDKVIKLSKFEDSKGCCASANVQKDSNQDTIECMLDRLQQKIEECKRKPGENSVQNIGQQQAQCQNPSATPEPDEEDLLLEEEEEQQNPDEAKKKMMPTICNIDEPTKPEEDDEKCDPAEKKDEKKDEKKEESEVPAEEESGAIGPGGPPAAEPKPAPIPPLVTSTLAWSVGIGFATFTYFYLKYVWIYIWIYINRYIPYVSDTYKGKTYIYMEGDTDEDKYMFMSDTTDITSSESEYEELDINDIYVPGSPKYKTLIEVVLEPTSGNNTTASGKNTPSDTQNDIHNDIPSDIPNSDTPPPITDDEWNKLKKDFISNMLQSQPNDVPNDYSSGDIPFNTQPNTLYFDKPEEKPFITSIHDRNLYTGEEYSYNVNMVNNDNIPINSHNNVYSGIDLINDSLSGNKHIDIYDELLKRKENELFGTNHVKHTSTHSVAKNTNSDPIDNQLDLFHTWLDRHRDMCEQWNNKEEVLDKLKEEWENETHSGNIHTSDSNKTLNTDVSIQIHMDNPKTKNEFKNMDTTPNKSTMDTMLDDLEKYNEPYYYDFYKNDIYYDVNDDDKTSMDNNNNLVDKNNPVDKKPTKIQIEMNSNNRE</sequence>
<feature type="region of interest" description="Disordered" evidence="2">
    <location>
        <begin position="713"/>
        <end position="810"/>
    </location>
</feature>
<dbReference type="InterPro" id="IPR004258">
    <property type="entry name" value="DBL"/>
</dbReference>
<evidence type="ECO:0000256" key="2">
    <source>
        <dbReference type="SAM" id="MobiDB-lite"/>
    </source>
</evidence>
<dbReference type="InterPro" id="IPR044932">
    <property type="entry name" value="PfEMP1_ATS_sf"/>
</dbReference>
<feature type="domain" description="Duffy-binding-like" evidence="3">
    <location>
        <begin position="1423"/>
        <end position="1566"/>
    </location>
</feature>
<feature type="domain" description="Plasmodium falciparum erythrocyte membrane protein 1 acidic terminal segment" evidence="5">
    <location>
        <begin position="1709"/>
        <end position="2105"/>
    </location>
</feature>
<dbReference type="Gene3D" id="1.10.1900.40">
    <property type="entry name" value="Acidic terminal segments, variant surface antigen of PfEMP1"/>
    <property type="match status" value="2"/>
</dbReference>
<dbReference type="InterPro" id="IPR041480">
    <property type="entry name" value="CIDR1_gamma"/>
</dbReference>